<evidence type="ECO:0000313" key="2">
    <source>
        <dbReference type="EMBL" id="GDY69326.1"/>
    </source>
</evidence>
<dbReference type="AlphaFoldDB" id="A0A4D4MBX5"/>
<protein>
    <submittedName>
        <fullName evidence="2">Uncharacterized protein</fullName>
    </submittedName>
</protein>
<accession>A0A4D4MBX5</accession>
<dbReference type="Proteomes" id="UP000302139">
    <property type="component" value="Unassembled WGS sequence"/>
</dbReference>
<dbReference type="EMBL" id="BJHX01000002">
    <property type="protein sequence ID" value="GDY69326.1"/>
    <property type="molecule type" value="Genomic_DNA"/>
</dbReference>
<reference evidence="2 3" key="1">
    <citation type="submission" date="2019-04" db="EMBL/GenBank/DDBJ databases">
        <title>Draft genome sequences of Streptomyces avermitilis NBRC 14893.</title>
        <authorList>
            <person name="Komaki H."/>
            <person name="Tamura T."/>
            <person name="Hosoyama A."/>
        </authorList>
    </citation>
    <scope>NUCLEOTIDE SEQUENCE [LARGE SCALE GENOMIC DNA]</scope>
    <source>
        <strain evidence="2 3">NBRC 14893</strain>
    </source>
</reference>
<evidence type="ECO:0000256" key="1">
    <source>
        <dbReference type="SAM" id="MobiDB-lite"/>
    </source>
</evidence>
<comment type="caution">
    <text evidence="2">The sequence shown here is derived from an EMBL/GenBank/DDBJ whole genome shotgun (WGS) entry which is preliminary data.</text>
</comment>
<gene>
    <name evidence="2" type="ORF">SAV14893_087190</name>
</gene>
<name>A0A4D4MBX5_STRAX</name>
<sequence length="146" mass="15220">MAACPEGRAPRLAVMVSVAMTFHSRIAAGSADGAEWLPLSAVAVGPATAVAARSRNAVTVRTTARPLELNLPITELTTRQVNGHPVSPTGIRAPEHVSGAGAPGTRAPAPCLPTDHEINDRMPKGCPVAQLGQLRGPARRFPRRGR</sequence>
<evidence type="ECO:0000313" key="3">
    <source>
        <dbReference type="Proteomes" id="UP000302139"/>
    </source>
</evidence>
<organism evidence="2 3">
    <name type="scientific">Streptomyces avermitilis</name>
    <dbReference type="NCBI Taxonomy" id="33903"/>
    <lineage>
        <taxon>Bacteria</taxon>
        <taxon>Bacillati</taxon>
        <taxon>Actinomycetota</taxon>
        <taxon>Actinomycetes</taxon>
        <taxon>Kitasatosporales</taxon>
        <taxon>Streptomycetaceae</taxon>
        <taxon>Streptomyces</taxon>
    </lineage>
</organism>
<proteinExistence type="predicted"/>
<feature type="region of interest" description="Disordered" evidence="1">
    <location>
        <begin position="79"/>
        <end position="106"/>
    </location>
</feature>